<dbReference type="Proteomes" id="UP000433876">
    <property type="component" value="Unassembled WGS sequence"/>
</dbReference>
<feature type="chain" id="PRO_5035715019" evidence="2">
    <location>
        <begin position="21"/>
        <end position="164"/>
    </location>
</feature>
<accession>A0A8S8ZG87</accession>
<name>A0A8S8ZG87_SORMA</name>
<sequence>MRSEFFVQAVIATLLGLSAASTINPAAKTEDQAPNRDDSNLEISISQSIHRPHENSSSTSTVASILATRASPPPYRGNNERDASGHGVVSREVDQAQDETLHADDAHMNSARTGHVHRPHVSRRHGHARREFRREALADLNPAPPHNDISDMEILEDGSVGLRE</sequence>
<feature type="region of interest" description="Disordered" evidence="1">
    <location>
        <begin position="136"/>
        <end position="164"/>
    </location>
</feature>
<organism evidence="3 4">
    <name type="scientific">Sordaria macrospora</name>
    <dbReference type="NCBI Taxonomy" id="5147"/>
    <lineage>
        <taxon>Eukaryota</taxon>
        <taxon>Fungi</taxon>
        <taxon>Dikarya</taxon>
        <taxon>Ascomycota</taxon>
        <taxon>Pezizomycotina</taxon>
        <taxon>Sordariomycetes</taxon>
        <taxon>Sordariomycetidae</taxon>
        <taxon>Sordariales</taxon>
        <taxon>Sordariaceae</taxon>
        <taxon>Sordaria</taxon>
    </lineage>
</organism>
<dbReference type="EMBL" id="NMPR01000285">
    <property type="protein sequence ID" value="KAA8623969.1"/>
    <property type="molecule type" value="Genomic_DNA"/>
</dbReference>
<feature type="compositionally biased region" description="Polar residues" evidence="1">
    <location>
        <begin position="47"/>
        <end position="63"/>
    </location>
</feature>
<protein>
    <submittedName>
        <fullName evidence="3">Uncharacterized protein</fullName>
    </submittedName>
</protein>
<dbReference type="AlphaFoldDB" id="A0A8S8ZG87"/>
<gene>
    <name evidence="3" type="ORF">SMACR_09563</name>
</gene>
<evidence type="ECO:0000256" key="2">
    <source>
        <dbReference type="SAM" id="SignalP"/>
    </source>
</evidence>
<feature type="signal peptide" evidence="2">
    <location>
        <begin position="1"/>
        <end position="20"/>
    </location>
</feature>
<keyword evidence="2" id="KW-0732">Signal</keyword>
<feature type="region of interest" description="Disordered" evidence="1">
    <location>
        <begin position="47"/>
        <end position="92"/>
    </location>
</feature>
<evidence type="ECO:0000256" key="1">
    <source>
        <dbReference type="SAM" id="MobiDB-lite"/>
    </source>
</evidence>
<evidence type="ECO:0000313" key="3">
    <source>
        <dbReference type="EMBL" id="KAA8623969.1"/>
    </source>
</evidence>
<feature type="compositionally biased region" description="Basic and acidic residues" evidence="1">
    <location>
        <begin position="78"/>
        <end position="92"/>
    </location>
</feature>
<comment type="caution">
    <text evidence="3">The sequence shown here is derived from an EMBL/GenBank/DDBJ whole genome shotgun (WGS) entry which is preliminary data.</text>
</comment>
<dbReference type="VEuPathDB" id="FungiDB:SMAC_09563"/>
<reference evidence="3 4" key="1">
    <citation type="submission" date="2017-07" db="EMBL/GenBank/DDBJ databases">
        <title>Genome sequence of the Sordaria macrospora wild type strain R19027.</title>
        <authorList>
            <person name="Nowrousian M."/>
            <person name="Teichert I."/>
            <person name="Kueck U."/>
        </authorList>
    </citation>
    <scope>NUCLEOTIDE SEQUENCE [LARGE SCALE GENOMIC DNA]</scope>
    <source>
        <strain evidence="3 4">R19027</strain>
        <tissue evidence="3">Mycelium</tissue>
    </source>
</reference>
<proteinExistence type="predicted"/>
<evidence type="ECO:0000313" key="4">
    <source>
        <dbReference type="Proteomes" id="UP000433876"/>
    </source>
</evidence>